<comment type="catalytic activity">
    <reaction evidence="16">
        <text>sarcosine + (6S)-5,6,7,8-tetrahydrofolate + O2 = (6R)-5,10-methylene-5,6,7,8-tetrahydrofolate + glycine + H2O2</text>
        <dbReference type="Rhea" id="RHEA:70455"/>
        <dbReference type="ChEBI" id="CHEBI:15379"/>
        <dbReference type="ChEBI" id="CHEBI:15636"/>
        <dbReference type="ChEBI" id="CHEBI:16240"/>
        <dbReference type="ChEBI" id="CHEBI:57305"/>
        <dbReference type="ChEBI" id="CHEBI:57433"/>
        <dbReference type="ChEBI" id="CHEBI:57453"/>
        <dbReference type="EC" id="1.5.3.24"/>
    </reaction>
</comment>
<evidence type="ECO:0000256" key="3">
    <source>
        <dbReference type="ARBA" id="ARBA00004496"/>
    </source>
</evidence>
<dbReference type="Gene3D" id="3.30.9.10">
    <property type="entry name" value="D-Amino Acid Oxidase, subunit A, domain 2"/>
    <property type="match status" value="1"/>
</dbReference>
<evidence type="ECO:0000256" key="14">
    <source>
        <dbReference type="ARBA" id="ARBA00044295"/>
    </source>
</evidence>
<dbReference type="EC" id="1.5.3.24" evidence="11"/>
<keyword evidence="8" id="KW-0274">FAD</keyword>
<dbReference type="PROSITE" id="PS50206">
    <property type="entry name" value="RHODANESE_3"/>
    <property type="match status" value="1"/>
</dbReference>
<keyword evidence="19" id="KW-1185">Reference proteome</keyword>
<evidence type="ECO:0000313" key="19">
    <source>
        <dbReference type="Proteomes" id="UP000036938"/>
    </source>
</evidence>
<evidence type="ECO:0000256" key="6">
    <source>
        <dbReference type="ARBA" id="ARBA00022643"/>
    </source>
</evidence>
<evidence type="ECO:0000313" key="18">
    <source>
        <dbReference type="EMBL" id="KNG95351.1"/>
    </source>
</evidence>
<comment type="similarity">
    <text evidence="10">Belongs to the SoxB family.</text>
</comment>
<dbReference type="InterPro" id="IPR006278">
    <property type="entry name" value="SoxB"/>
</dbReference>
<keyword evidence="4" id="KW-0963">Cytoplasm</keyword>
<protein>
    <recommendedName>
        <fullName evidence="12">Sarcosine oxidase subunit beta</fullName>
        <ecNumber evidence="11">1.5.3.24</ecNumber>
    </recommendedName>
    <alternativeName>
        <fullName evidence="13">Sarcosine oxidase (5,10-methylenetetrahydrofolate-forming) subunit beta</fullName>
    </alternativeName>
    <alternativeName>
        <fullName evidence="14">Tetrameric sarcosine oxidase subunit beta</fullName>
    </alternativeName>
</protein>
<comment type="caution">
    <text evidence="18">The sequence shown here is derived from an EMBL/GenBank/DDBJ whole genome shotgun (WGS) entry which is preliminary data.</text>
</comment>
<dbReference type="InterPro" id="IPR001763">
    <property type="entry name" value="Rhodanese-like_dom"/>
</dbReference>
<dbReference type="PANTHER" id="PTHR13847">
    <property type="entry name" value="SARCOSINE DEHYDROGENASE-RELATED"/>
    <property type="match status" value="1"/>
</dbReference>
<dbReference type="SUPFAM" id="SSF51905">
    <property type="entry name" value="FAD/NAD(P)-binding domain"/>
    <property type="match status" value="1"/>
</dbReference>
<keyword evidence="5" id="KW-0285">Flavoprotein</keyword>
<sequence>MKRYSAFAVAREALRGNAGWQRAWGAPEPRPAYDVVIIGAGGHGLATAYYLGKRFGITNVAILEKGWLGGGNTGRNTTIIRSNYLQDASAAIYEKARSLYETLSQDLNYNIMFSPRGVMMLAQTHHEVRGYQRTAFANNLQGVETEFIGPQRVKELCPIIELKGPRYPVMGALWQPRGGTARHDAVAWGYARACSDMGMHIIQQCEVTGVRSEGGKVTGVETTKGPIGCSKLGVVVAGHSGVVAEMAGFRLPIESVPLQALVSEPIKPCMDVVVMANTVHGYMSQSDKGEMVIGGGTDGYNAYTQRGSFHHLEETVRALIETFPMISRLKMLRHWGGIVDVTGDRSPILSKTPVEGVFINCGWGTGGFKAIPGSGWGFAELMAKGHSPLTAEFGLDRFTEGRFIDESVAAGVAH</sequence>
<dbReference type="PATRIC" id="fig|1317121.7.peg.325"/>
<dbReference type="OrthoDB" id="9815989at2"/>
<gene>
    <name evidence="18" type="ORF">ATO11_01630</name>
</gene>
<evidence type="ECO:0000256" key="4">
    <source>
        <dbReference type="ARBA" id="ARBA00022490"/>
    </source>
</evidence>
<dbReference type="RefSeq" id="WP_050529071.1">
    <property type="nucleotide sequence ID" value="NZ_AQQZ01000001.1"/>
</dbReference>
<dbReference type="GO" id="GO:0005737">
    <property type="term" value="C:cytoplasm"/>
    <property type="evidence" value="ECO:0007669"/>
    <property type="project" value="UniProtKB-SubCell"/>
</dbReference>
<proteinExistence type="inferred from homology"/>
<dbReference type="PANTHER" id="PTHR13847:SF287">
    <property type="entry name" value="FAD-DEPENDENT OXIDOREDUCTASE DOMAIN-CONTAINING PROTEIN 1"/>
    <property type="match status" value="1"/>
</dbReference>
<name>A0A0L1JUB0_9RHOB</name>
<evidence type="ECO:0000256" key="11">
    <source>
        <dbReference type="ARBA" id="ARBA00044044"/>
    </source>
</evidence>
<dbReference type="EMBL" id="AQQZ01000001">
    <property type="protein sequence ID" value="KNG95351.1"/>
    <property type="molecule type" value="Genomic_DNA"/>
</dbReference>
<evidence type="ECO:0000256" key="12">
    <source>
        <dbReference type="ARBA" id="ARBA00044150"/>
    </source>
</evidence>
<evidence type="ECO:0000256" key="1">
    <source>
        <dbReference type="ARBA" id="ARBA00001917"/>
    </source>
</evidence>
<accession>A0A0L1JUB0</accession>
<comment type="cofactor">
    <cofactor evidence="1">
        <name>FMN</name>
        <dbReference type="ChEBI" id="CHEBI:58210"/>
    </cofactor>
</comment>
<evidence type="ECO:0000256" key="15">
    <source>
        <dbReference type="ARBA" id="ARBA00047316"/>
    </source>
</evidence>
<evidence type="ECO:0000256" key="8">
    <source>
        <dbReference type="ARBA" id="ARBA00022827"/>
    </source>
</evidence>
<evidence type="ECO:0000256" key="7">
    <source>
        <dbReference type="ARBA" id="ARBA00022741"/>
    </source>
</evidence>
<dbReference type="NCBIfam" id="TIGR01373">
    <property type="entry name" value="soxB"/>
    <property type="match status" value="1"/>
</dbReference>
<dbReference type="STRING" id="1317121.ATO11_01630"/>
<dbReference type="InterPro" id="IPR036188">
    <property type="entry name" value="FAD/NAD-bd_sf"/>
</dbReference>
<dbReference type="GO" id="GO:0046653">
    <property type="term" value="P:tetrahydrofolate metabolic process"/>
    <property type="evidence" value="ECO:0007669"/>
    <property type="project" value="InterPro"/>
</dbReference>
<dbReference type="GO" id="GO:0000166">
    <property type="term" value="F:nucleotide binding"/>
    <property type="evidence" value="ECO:0007669"/>
    <property type="project" value="UniProtKB-KW"/>
</dbReference>
<dbReference type="InterPro" id="IPR006076">
    <property type="entry name" value="FAD-dep_OxRdtase"/>
</dbReference>
<dbReference type="GO" id="GO:0008115">
    <property type="term" value="F:sarcosine oxidase activity"/>
    <property type="evidence" value="ECO:0007669"/>
    <property type="project" value="InterPro"/>
</dbReference>
<feature type="domain" description="Rhodanese" evidence="17">
    <location>
        <begin position="35"/>
        <end position="79"/>
    </location>
</feature>
<keyword evidence="6" id="KW-0288">FMN</keyword>
<evidence type="ECO:0000256" key="9">
    <source>
        <dbReference type="ARBA" id="ARBA00023002"/>
    </source>
</evidence>
<keyword evidence="9" id="KW-0560">Oxidoreductase</keyword>
<keyword evidence="7" id="KW-0547">Nucleotide-binding</keyword>
<reference evidence="18 19" key="1">
    <citation type="journal article" date="2015" name="Int. J. Syst. Evol. Microbiol.">
        <title>Aestuariivita atlantica sp. nov., isolated from deep sea sediment of the Atlantic Ocean.</title>
        <authorList>
            <person name="Li G."/>
            <person name="Lai Q."/>
            <person name="Du Y."/>
            <person name="Liu X."/>
            <person name="Sun F."/>
            <person name="Shao Z."/>
        </authorList>
    </citation>
    <scope>NUCLEOTIDE SEQUENCE [LARGE SCALE GENOMIC DNA]</scope>
    <source>
        <strain evidence="18 19">22II-S11-z3</strain>
    </source>
</reference>
<evidence type="ECO:0000256" key="2">
    <source>
        <dbReference type="ARBA" id="ARBA00001974"/>
    </source>
</evidence>
<comment type="cofactor">
    <cofactor evidence="2">
        <name>FAD</name>
        <dbReference type="ChEBI" id="CHEBI:57692"/>
    </cofactor>
</comment>
<evidence type="ECO:0000256" key="13">
    <source>
        <dbReference type="ARBA" id="ARBA00044216"/>
    </source>
</evidence>
<dbReference type="Proteomes" id="UP000036938">
    <property type="component" value="Unassembled WGS sequence"/>
</dbReference>
<evidence type="ECO:0000256" key="5">
    <source>
        <dbReference type="ARBA" id="ARBA00022630"/>
    </source>
</evidence>
<comment type="catalytic activity">
    <reaction evidence="15">
        <text>sarcosine + O2 + H2O = formaldehyde + glycine + H2O2</text>
        <dbReference type="Rhea" id="RHEA:13313"/>
        <dbReference type="ChEBI" id="CHEBI:15377"/>
        <dbReference type="ChEBI" id="CHEBI:15379"/>
        <dbReference type="ChEBI" id="CHEBI:16240"/>
        <dbReference type="ChEBI" id="CHEBI:16842"/>
        <dbReference type="ChEBI" id="CHEBI:57305"/>
        <dbReference type="ChEBI" id="CHEBI:57433"/>
    </reaction>
</comment>
<evidence type="ECO:0000256" key="16">
    <source>
        <dbReference type="ARBA" id="ARBA00048917"/>
    </source>
</evidence>
<evidence type="ECO:0000259" key="17">
    <source>
        <dbReference type="PROSITE" id="PS50206"/>
    </source>
</evidence>
<evidence type="ECO:0000256" key="10">
    <source>
        <dbReference type="ARBA" id="ARBA00043973"/>
    </source>
</evidence>
<organism evidence="18 19">
    <name type="scientific">Pseudaestuariivita atlantica</name>
    <dbReference type="NCBI Taxonomy" id="1317121"/>
    <lineage>
        <taxon>Bacteria</taxon>
        <taxon>Pseudomonadati</taxon>
        <taxon>Pseudomonadota</taxon>
        <taxon>Alphaproteobacteria</taxon>
        <taxon>Rhodobacterales</taxon>
        <taxon>Paracoccaceae</taxon>
        <taxon>Pseudaestuariivita</taxon>
    </lineage>
</organism>
<dbReference type="Pfam" id="PF01266">
    <property type="entry name" value="DAO"/>
    <property type="match status" value="1"/>
</dbReference>
<dbReference type="AlphaFoldDB" id="A0A0L1JUB0"/>
<dbReference type="Gene3D" id="3.50.50.60">
    <property type="entry name" value="FAD/NAD(P)-binding domain"/>
    <property type="match status" value="1"/>
</dbReference>
<comment type="subcellular location">
    <subcellularLocation>
        <location evidence="3">Cytoplasm</location>
    </subcellularLocation>
</comment>